<dbReference type="EMBL" id="JAYMYS010000004">
    <property type="protein sequence ID" value="KAK7394916.1"/>
    <property type="molecule type" value="Genomic_DNA"/>
</dbReference>
<dbReference type="SUPFAM" id="SSF117070">
    <property type="entry name" value="LEA14-like"/>
    <property type="match status" value="1"/>
</dbReference>
<accession>A0AAN9XJX0</accession>
<dbReference type="Proteomes" id="UP001386955">
    <property type="component" value="Unassembled WGS sequence"/>
</dbReference>
<feature type="domain" description="Late embryogenesis abundant protein LEA-2 subgroup" evidence="2">
    <location>
        <begin position="74"/>
        <end position="172"/>
    </location>
</feature>
<feature type="transmembrane region" description="Helical" evidence="1">
    <location>
        <begin position="12"/>
        <end position="36"/>
    </location>
</feature>
<evidence type="ECO:0000313" key="4">
    <source>
        <dbReference type="Proteomes" id="UP001386955"/>
    </source>
</evidence>
<evidence type="ECO:0000313" key="3">
    <source>
        <dbReference type="EMBL" id="KAK7394916.1"/>
    </source>
</evidence>
<dbReference type="InterPro" id="IPR055301">
    <property type="entry name" value="Lea14-like_2"/>
</dbReference>
<name>A0AAN9XJX0_PSOTE</name>
<gene>
    <name evidence="3" type="ORF">VNO78_15457</name>
</gene>
<evidence type="ECO:0000259" key="2">
    <source>
        <dbReference type="Pfam" id="PF03168"/>
    </source>
</evidence>
<dbReference type="Gene3D" id="2.60.40.1820">
    <property type="match status" value="1"/>
</dbReference>
<dbReference type="PANTHER" id="PTHR31852">
    <property type="entry name" value="LATE EMBRYOGENESIS ABUNDANT (LEA) HYDROXYPROLINE-RICH GLYCOPROTEIN FAMILY"/>
    <property type="match status" value="1"/>
</dbReference>
<protein>
    <recommendedName>
        <fullName evidence="2">Late embryogenesis abundant protein LEA-2 subgroup domain-containing protein</fullName>
    </recommendedName>
</protein>
<evidence type="ECO:0000256" key="1">
    <source>
        <dbReference type="SAM" id="Phobius"/>
    </source>
</evidence>
<dbReference type="AlphaFoldDB" id="A0AAN9XJX0"/>
<reference evidence="3 4" key="1">
    <citation type="submission" date="2024-01" db="EMBL/GenBank/DDBJ databases">
        <title>The genomes of 5 underutilized Papilionoideae crops provide insights into root nodulation and disease resistanc.</title>
        <authorList>
            <person name="Jiang F."/>
        </authorList>
    </citation>
    <scope>NUCLEOTIDE SEQUENCE [LARGE SCALE GENOMIC DNA]</scope>
    <source>
        <strain evidence="3">DUOXIRENSHENG_FW03</strain>
        <tissue evidence="3">Leaves</tissue>
    </source>
</reference>
<keyword evidence="1" id="KW-1133">Transmembrane helix</keyword>
<dbReference type="Pfam" id="PF03168">
    <property type="entry name" value="LEA_2"/>
    <property type="match status" value="1"/>
</dbReference>
<proteinExistence type="predicted"/>
<dbReference type="InterPro" id="IPR004864">
    <property type="entry name" value="LEA_2"/>
</dbReference>
<keyword evidence="4" id="KW-1185">Reference proteome</keyword>
<sequence length="196" mass="21410">MKKGSGCKGISICLVMSLCIVIAFISAVVILELTVFKPKHPITKVESINLQDMSMGMDLFNMRLVLNVTLDVDVSVNNTNVYGLMYYNSSATLNYRGQMVGEAPIPDGTLLSDETKDVRVTLVVMADRLVSHSGFTRDVASSVLPLNTLVKIFGQVYVLGLIKFHVASTLSCDFILSLTNRTVAENHCQSMTKILG</sequence>
<comment type="caution">
    <text evidence="3">The sequence shown here is derived from an EMBL/GenBank/DDBJ whole genome shotgun (WGS) entry which is preliminary data.</text>
</comment>
<keyword evidence="1" id="KW-0472">Membrane</keyword>
<keyword evidence="1" id="KW-0812">Transmembrane</keyword>
<organism evidence="3 4">
    <name type="scientific">Psophocarpus tetragonolobus</name>
    <name type="common">Winged bean</name>
    <name type="synonym">Dolichos tetragonolobus</name>
    <dbReference type="NCBI Taxonomy" id="3891"/>
    <lineage>
        <taxon>Eukaryota</taxon>
        <taxon>Viridiplantae</taxon>
        <taxon>Streptophyta</taxon>
        <taxon>Embryophyta</taxon>
        <taxon>Tracheophyta</taxon>
        <taxon>Spermatophyta</taxon>
        <taxon>Magnoliopsida</taxon>
        <taxon>eudicotyledons</taxon>
        <taxon>Gunneridae</taxon>
        <taxon>Pentapetalae</taxon>
        <taxon>rosids</taxon>
        <taxon>fabids</taxon>
        <taxon>Fabales</taxon>
        <taxon>Fabaceae</taxon>
        <taxon>Papilionoideae</taxon>
        <taxon>50 kb inversion clade</taxon>
        <taxon>NPAAA clade</taxon>
        <taxon>indigoferoid/millettioid clade</taxon>
        <taxon>Phaseoleae</taxon>
        <taxon>Psophocarpus</taxon>
    </lineage>
</organism>